<evidence type="ECO:0000256" key="1">
    <source>
        <dbReference type="ARBA" id="ARBA00004401"/>
    </source>
</evidence>
<dbReference type="Proteomes" id="UP000824366">
    <property type="component" value="Chromosome"/>
</dbReference>
<feature type="region of interest" description="Disordered" evidence="10">
    <location>
        <begin position="91"/>
        <end position="111"/>
    </location>
</feature>
<keyword evidence="7 8" id="KW-0131">Cell cycle</keyword>
<evidence type="ECO:0000256" key="8">
    <source>
        <dbReference type="HAMAP-Rule" id="MF_00910"/>
    </source>
</evidence>
<comment type="similarity">
    <text evidence="8">Belongs to the FtsL family.</text>
</comment>
<evidence type="ECO:0000256" key="2">
    <source>
        <dbReference type="ARBA" id="ARBA00022475"/>
    </source>
</evidence>
<feature type="compositionally biased region" description="Polar residues" evidence="10">
    <location>
        <begin position="91"/>
        <end position="105"/>
    </location>
</feature>
<reference evidence="11 12" key="1">
    <citation type="journal article" date="2021" name="Microbiol. Spectr.">
        <title>A Single Bacterium Capable of Oxidation and Reduction of Iron at Circumneutral pH.</title>
        <authorList>
            <person name="Kato S."/>
            <person name="Ohkuma M."/>
        </authorList>
    </citation>
    <scope>NUCLEOTIDE SEQUENCE [LARGE SCALE GENOMIC DNA]</scope>
    <source>
        <strain evidence="11 12">MIZ03</strain>
    </source>
</reference>
<evidence type="ECO:0000256" key="10">
    <source>
        <dbReference type="SAM" id="MobiDB-lite"/>
    </source>
</evidence>
<protein>
    <recommendedName>
        <fullName evidence="8 9">Cell division protein FtsL</fullName>
    </recommendedName>
</protein>
<keyword evidence="8" id="KW-0997">Cell inner membrane</keyword>
<gene>
    <name evidence="8" type="primary">ftsL</name>
    <name evidence="11" type="ORF">MIZ03_4162</name>
</gene>
<comment type="subunit">
    <text evidence="8">Part of a complex composed of FtsB, FtsL and FtsQ.</text>
</comment>
<comment type="subcellular location">
    <subcellularLocation>
        <location evidence="8">Cell inner membrane</location>
        <topology evidence="8">Single-pass type II membrane protein</topology>
    </subcellularLocation>
    <subcellularLocation>
        <location evidence="1">Cell membrane</location>
        <topology evidence="1">Single-pass type II membrane protein</topology>
    </subcellularLocation>
    <text evidence="8">Localizes to the division septum where it forms a ring structure.</text>
</comment>
<proteinExistence type="inferred from homology"/>
<dbReference type="RefSeq" id="WP_223905149.1">
    <property type="nucleotide sequence ID" value="NZ_AP024238.1"/>
</dbReference>
<accession>A0ABM7MSU2</accession>
<evidence type="ECO:0000256" key="7">
    <source>
        <dbReference type="ARBA" id="ARBA00023306"/>
    </source>
</evidence>
<evidence type="ECO:0000256" key="6">
    <source>
        <dbReference type="ARBA" id="ARBA00023136"/>
    </source>
</evidence>
<keyword evidence="2 8" id="KW-1003">Cell membrane</keyword>
<dbReference type="NCBIfam" id="TIGR02209">
    <property type="entry name" value="ftsL_broad"/>
    <property type="match status" value="1"/>
</dbReference>
<keyword evidence="5 8" id="KW-1133">Transmembrane helix</keyword>
<dbReference type="GO" id="GO:0051301">
    <property type="term" value="P:cell division"/>
    <property type="evidence" value="ECO:0007669"/>
    <property type="project" value="UniProtKB-KW"/>
</dbReference>
<evidence type="ECO:0000256" key="9">
    <source>
        <dbReference type="NCBIfam" id="TIGR02209"/>
    </source>
</evidence>
<evidence type="ECO:0000256" key="4">
    <source>
        <dbReference type="ARBA" id="ARBA00022692"/>
    </source>
</evidence>
<keyword evidence="3 8" id="KW-0132">Cell division</keyword>
<dbReference type="Pfam" id="PF04999">
    <property type="entry name" value="FtsL"/>
    <property type="match status" value="1"/>
</dbReference>
<sequence>MMRLNLVLLLAVVLSSLYLVNLQYESRHLYSELDRAQAQAGRLASQSERLQVEKRAQATSARVESLAKAKLQMRAATPAITTYVANPQNGATSVSMAQSSHSTNAMPGHLP</sequence>
<dbReference type="EMBL" id="AP024238">
    <property type="protein sequence ID" value="BCO29247.1"/>
    <property type="molecule type" value="Genomic_DNA"/>
</dbReference>
<evidence type="ECO:0000313" key="11">
    <source>
        <dbReference type="EMBL" id="BCO29247.1"/>
    </source>
</evidence>
<dbReference type="PANTHER" id="PTHR37479">
    <property type="entry name" value="CELL DIVISION PROTEIN FTSL"/>
    <property type="match status" value="1"/>
</dbReference>
<name>A0ABM7MSU2_9BURK</name>
<keyword evidence="4 8" id="KW-0812">Transmembrane</keyword>
<evidence type="ECO:0000313" key="12">
    <source>
        <dbReference type="Proteomes" id="UP000824366"/>
    </source>
</evidence>
<keyword evidence="6 8" id="KW-0472">Membrane</keyword>
<evidence type="ECO:0000256" key="5">
    <source>
        <dbReference type="ARBA" id="ARBA00022989"/>
    </source>
</evidence>
<dbReference type="HAMAP" id="MF_00910">
    <property type="entry name" value="FtsL"/>
    <property type="match status" value="1"/>
</dbReference>
<dbReference type="InterPro" id="IPR011922">
    <property type="entry name" value="Cell_div_FtsL"/>
</dbReference>
<keyword evidence="12" id="KW-1185">Reference proteome</keyword>
<comment type="function">
    <text evidence="8">Essential cell division protein. May link together the upstream cell division proteins, which are predominantly cytoplasmic, with the downstream cell division proteins, which are predominantly periplasmic.</text>
</comment>
<organism evidence="11 12">
    <name type="scientific">Rhodoferax lithotrophicus</name>
    <dbReference type="NCBI Taxonomy" id="2798804"/>
    <lineage>
        <taxon>Bacteria</taxon>
        <taxon>Pseudomonadati</taxon>
        <taxon>Pseudomonadota</taxon>
        <taxon>Betaproteobacteria</taxon>
        <taxon>Burkholderiales</taxon>
        <taxon>Comamonadaceae</taxon>
        <taxon>Rhodoferax</taxon>
    </lineage>
</organism>
<dbReference type="PANTHER" id="PTHR37479:SF1">
    <property type="entry name" value="CELL DIVISION PROTEIN FTSL"/>
    <property type="match status" value="1"/>
</dbReference>
<evidence type="ECO:0000256" key="3">
    <source>
        <dbReference type="ARBA" id="ARBA00022618"/>
    </source>
</evidence>